<organism evidence="6 7">
    <name type="scientific">Nocardioides kongjuensis</name>
    <dbReference type="NCBI Taxonomy" id="349522"/>
    <lineage>
        <taxon>Bacteria</taxon>
        <taxon>Bacillati</taxon>
        <taxon>Actinomycetota</taxon>
        <taxon>Actinomycetes</taxon>
        <taxon>Propionibacteriales</taxon>
        <taxon>Nocardioidaceae</taxon>
        <taxon>Nocardioides</taxon>
    </lineage>
</organism>
<name>A0A852RUM6_9ACTN</name>
<dbReference type="EMBL" id="JACCBF010000001">
    <property type="protein sequence ID" value="NYD31594.1"/>
    <property type="molecule type" value="Genomic_DNA"/>
</dbReference>
<dbReference type="SUPFAM" id="SSF56425">
    <property type="entry name" value="Succinate dehydrogenase/fumarate reductase flavoprotein, catalytic domain"/>
    <property type="match status" value="1"/>
</dbReference>
<keyword evidence="7" id="KW-1185">Reference proteome</keyword>
<evidence type="ECO:0000259" key="5">
    <source>
        <dbReference type="Pfam" id="PF00890"/>
    </source>
</evidence>
<dbReference type="PANTHER" id="PTHR43400">
    <property type="entry name" value="FUMARATE REDUCTASE"/>
    <property type="match status" value="1"/>
</dbReference>
<keyword evidence="2" id="KW-0285">Flavoprotein</keyword>
<protein>
    <submittedName>
        <fullName evidence="6">Succinate dehydrogenase/fumarate reductase flavoprotein subunit</fullName>
    </submittedName>
</protein>
<comment type="caution">
    <text evidence="6">The sequence shown here is derived from an EMBL/GenBank/DDBJ whole genome shotgun (WGS) entry which is preliminary data.</text>
</comment>
<dbReference type="SUPFAM" id="SSF51905">
    <property type="entry name" value="FAD/NAD(P)-binding domain"/>
    <property type="match status" value="1"/>
</dbReference>
<dbReference type="Pfam" id="PF00890">
    <property type="entry name" value="FAD_binding_2"/>
    <property type="match status" value="1"/>
</dbReference>
<evidence type="ECO:0000313" key="7">
    <source>
        <dbReference type="Proteomes" id="UP000582231"/>
    </source>
</evidence>
<dbReference type="AlphaFoldDB" id="A0A852RUM6"/>
<reference evidence="6 7" key="1">
    <citation type="submission" date="2020-07" db="EMBL/GenBank/DDBJ databases">
        <title>Sequencing the genomes of 1000 actinobacteria strains.</title>
        <authorList>
            <person name="Klenk H.-P."/>
        </authorList>
    </citation>
    <scope>NUCLEOTIDE SEQUENCE [LARGE SCALE GENOMIC DNA]</scope>
    <source>
        <strain evidence="6 7">DSM 19082</strain>
    </source>
</reference>
<evidence type="ECO:0000256" key="4">
    <source>
        <dbReference type="ARBA" id="ARBA00023002"/>
    </source>
</evidence>
<dbReference type="Gene3D" id="3.90.700.10">
    <property type="entry name" value="Succinate dehydrogenase/fumarate reductase flavoprotein, catalytic domain"/>
    <property type="match status" value="1"/>
</dbReference>
<sequence>MGDLVADVVVLGHGAAGCAAAIEAHDAGARVVLVDKLPAGLEGGNTRVSGGAWWEPSSAERAAAYLRSLCGERPVPEPVVAAWAEECTRTTAWMREVVGAEVGTVPGTLDRGIAGTVVEVPPEFPELEGSDAVTGWRAVGGALGRSRLLAALTRAVAARDITVLLGTRAERLVQDADGTVVGVQVTDADGARRTLPAAGGVVLATGGFEGDVRMVRDYLRLPQTLTWGSPHNTGDGHRMAQKAGADLWHMDNMTSIEGFRVPGFDSGFYARFSFRKGFLYVDHDGRRCVDELPRTGHGQARVHGAYEHVPVRSLHAVFDEATRLAGPISPTAAMLPVGWNVLVEDYEWSWDNSVEIEKGWLHRADTLEELAPLIGVDPELLVASVERYNAACAAGFDEQLGRDPSTLVALGDGPYYAFTSAPMLAWSNGGPRRNEHAEVLDPFGETIAGLYAAGGVSTTYSWCKDGGMHIADALAFGRIAGRRASARARVLSARSQG</sequence>
<evidence type="ECO:0000256" key="2">
    <source>
        <dbReference type="ARBA" id="ARBA00022630"/>
    </source>
</evidence>
<dbReference type="RefSeq" id="WP_179727882.1">
    <property type="nucleotide sequence ID" value="NZ_BAABEF010000001.1"/>
</dbReference>
<feature type="domain" description="FAD-dependent oxidoreductase 2 FAD-binding" evidence="5">
    <location>
        <begin position="7"/>
        <end position="462"/>
    </location>
</feature>
<dbReference type="GO" id="GO:0033765">
    <property type="term" value="F:steroid dehydrogenase activity, acting on the CH-CH group of donors"/>
    <property type="evidence" value="ECO:0007669"/>
    <property type="project" value="UniProtKB-ARBA"/>
</dbReference>
<dbReference type="InterPro" id="IPR050315">
    <property type="entry name" value="FAD-oxidoreductase_2"/>
</dbReference>
<dbReference type="Gene3D" id="3.50.50.60">
    <property type="entry name" value="FAD/NAD(P)-binding domain"/>
    <property type="match status" value="1"/>
</dbReference>
<proteinExistence type="predicted"/>
<evidence type="ECO:0000256" key="1">
    <source>
        <dbReference type="ARBA" id="ARBA00001974"/>
    </source>
</evidence>
<dbReference type="GO" id="GO:0008202">
    <property type="term" value="P:steroid metabolic process"/>
    <property type="evidence" value="ECO:0007669"/>
    <property type="project" value="UniProtKB-ARBA"/>
</dbReference>
<dbReference type="Proteomes" id="UP000582231">
    <property type="component" value="Unassembled WGS sequence"/>
</dbReference>
<comment type="cofactor">
    <cofactor evidence="1">
        <name>FAD</name>
        <dbReference type="ChEBI" id="CHEBI:57692"/>
    </cofactor>
</comment>
<dbReference type="InterPro" id="IPR027477">
    <property type="entry name" value="Succ_DH/fumarate_Rdtase_cat_sf"/>
</dbReference>
<gene>
    <name evidence="6" type="ORF">BJ958_003140</name>
</gene>
<evidence type="ECO:0000313" key="6">
    <source>
        <dbReference type="EMBL" id="NYD31594.1"/>
    </source>
</evidence>
<dbReference type="InterPro" id="IPR003953">
    <property type="entry name" value="FAD-dep_OxRdtase_2_FAD-bd"/>
</dbReference>
<accession>A0A852RUM6</accession>
<evidence type="ECO:0000256" key="3">
    <source>
        <dbReference type="ARBA" id="ARBA00022827"/>
    </source>
</evidence>
<keyword evidence="4" id="KW-0560">Oxidoreductase</keyword>
<keyword evidence="3" id="KW-0274">FAD</keyword>
<dbReference type="InterPro" id="IPR036188">
    <property type="entry name" value="FAD/NAD-bd_sf"/>
</dbReference>
<dbReference type="PANTHER" id="PTHR43400:SF10">
    <property type="entry name" value="3-OXOSTEROID 1-DEHYDROGENASE"/>
    <property type="match status" value="1"/>
</dbReference>